<evidence type="ECO:0000256" key="6">
    <source>
        <dbReference type="SAM" id="SignalP"/>
    </source>
</evidence>
<evidence type="ECO:0000256" key="2">
    <source>
        <dbReference type="ARBA" id="ARBA00022638"/>
    </source>
</evidence>
<dbReference type="Gene3D" id="3.10.350.10">
    <property type="entry name" value="LysM domain"/>
    <property type="match status" value="1"/>
</dbReference>
<evidence type="ECO:0000313" key="8">
    <source>
        <dbReference type="EMBL" id="MDM1047363.1"/>
    </source>
</evidence>
<sequence>MTKRLMLASLILAIFFVSCGTKRSTVLQKPGSNKGTTHRPKGSGNAGNKGAVSMTGLAYIDRYKGIAIEEMNKYGIPASIKLAQALLESGNGNSYLAVNANNHFGIKCGGSWTGRSVTRPDDAINDCFRVYNNPEQSFKDHSQFLLRKRYERLFTLKKDDYKGWARGLKAAGYATNPRYPELLIDLIERYNLQQYDVAERPIEVIARAERVEEIIEEKKVEEPQVQAEEIKKPVAMQIYEVKASDTLTNIASRYQTTVAALKEMNGLSGDSVYVGQLLVVSK</sequence>
<dbReference type="PANTHER" id="PTHR33308:SF9">
    <property type="entry name" value="PEPTIDOGLYCAN HYDROLASE FLGJ"/>
    <property type="match status" value="1"/>
</dbReference>
<feature type="signal peptide" evidence="6">
    <location>
        <begin position="1"/>
        <end position="19"/>
    </location>
</feature>
<dbReference type="RefSeq" id="WP_286650506.1">
    <property type="nucleotide sequence ID" value="NZ_JACAGK010000007.1"/>
</dbReference>
<dbReference type="Pfam" id="PF01832">
    <property type="entry name" value="Glucosaminidase"/>
    <property type="match status" value="1"/>
</dbReference>
<organism evidence="8 9">
    <name type="scientific">Sphingobacterium hotanense</name>
    <dbReference type="NCBI Taxonomy" id="649196"/>
    <lineage>
        <taxon>Bacteria</taxon>
        <taxon>Pseudomonadati</taxon>
        <taxon>Bacteroidota</taxon>
        <taxon>Sphingobacteriia</taxon>
        <taxon>Sphingobacteriales</taxon>
        <taxon>Sphingobacteriaceae</taxon>
        <taxon>Sphingobacterium</taxon>
    </lineage>
</organism>
<comment type="caution">
    <text evidence="8">The sequence shown here is derived from an EMBL/GenBank/DDBJ whole genome shotgun (WGS) entry which is preliminary data.</text>
</comment>
<dbReference type="Proteomes" id="UP001170954">
    <property type="component" value="Unassembled WGS sequence"/>
</dbReference>
<protein>
    <recommendedName>
        <fullName evidence="4">Peptidoglycan hydrolase</fullName>
    </recommendedName>
</protein>
<feature type="chain" id="PRO_5046627145" description="Peptidoglycan hydrolase" evidence="6">
    <location>
        <begin position="20"/>
        <end position="282"/>
    </location>
</feature>
<keyword evidence="1" id="KW-0929">Antimicrobial</keyword>
<dbReference type="InterPro" id="IPR018392">
    <property type="entry name" value="LysM"/>
</dbReference>
<evidence type="ECO:0000313" key="9">
    <source>
        <dbReference type="Proteomes" id="UP001170954"/>
    </source>
</evidence>
<name>A0ABT7NKC3_9SPHI</name>
<dbReference type="Pfam" id="PF01476">
    <property type="entry name" value="LysM"/>
    <property type="match status" value="1"/>
</dbReference>
<evidence type="ECO:0000256" key="5">
    <source>
        <dbReference type="SAM" id="MobiDB-lite"/>
    </source>
</evidence>
<dbReference type="InterPro" id="IPR002901">
    <property type="entry name" value="MGlyc_endo_b_GlcNAc-like_dom"/>
</dbReference>
<reference evidence="8" key="2">
    <citation type="journal article" date="2022" name="Sci. Total Environ.">
        <title>Prevalence, transmission, and molecular epidemiology of tet(X)-positive bacteria among humans, animals, and environmental niches in China: An epidemiological, and genomic-based study.</title>
        <authorList>
            <person name="Dong N."/>
            <person name="Zeng Y."/>
            <person name="Cai C."/>
            <person name="Sun C."/>
            <person name="Lu J."/>
            <person name="Liu C."/>
            <person name="Zhou H."/>
            <person name="Sun Q."/>
            <person name="Shu L."/>
            <person name="Wang H."/>
            <person name="Wang Y."/>
            <person name="Wang S."/>
            <person name="Wu C."/>
            <person name="Chan E.W."/>
            <person name="Chen G."/>
            <person name="Shen Z."/>
            <person name="Chen S."/>
            <person name="Zhang R."/>
        </authorList>
    </citation>
    <scope>NUCLEOTIDE SEQUENCE</scope>
    <source>
        <strain evidence="8">R1692</strain>
    </source>
</reference>
<keyword evidence="3" id="KW-0378">Hydrolase</keyword>
<dbReference type="EMBL" id="JACAGK010000007">
    <property type="protein sequence ID" value="MDM1047363.1"/>
    <property type="molecule type" value="Genomic_DNA"/>
</dbReference>
<keyword evidence="6" id="KW-0732">Signal</keyword>
<reference evidence="8" key="1">
    <citation type="submission" date="2020-06" db="EMBL/GenBank/DDBJ databases">
        <authorList>
            <person name="Dong N."/>
        </authorList>
    </citation>
    <scope>NUCLEOTIDE SEQUENCE</scope>
    <source>
        <strain evidence="8">R1692</strain>
    </source>
</reference>
<gene>
    <name evidence="8" type="ORF">HX018_03800</name>
</gene>
<dbReference type="InterPro" id="IPR036779">
    <property type="entry name" value="LysM_dom_sf"/>
</dbReference>
<dbReference type="InterPro" id="IPR051056">
    <property type="entry name" value="Glycosyl_Hydrolase_73"/>
</dbReference>
<keyword evidence="2" id="KW-0081">Bacteriolytic enzyme</keyword>
<evidence type="ECO:0000256" key="3">
    <source>
        <dbReference type="ARBA" id="ARBA00022801"/>
    </source>
</evidence>
<dbReference type="SMART" id="SM00257">
    <property type="entry name" value="LysM"/>
    <property type="match status" value="1"/>
</dbReference>
<feature type="region of interest" description="Disordered" evidence="5">
    <location>
        <begin position="27"/>
        <end position="49"/>
    </location>
</feature>
<dbReference type="SUPFAM" id="SSF54106">
    <property type="entry name" value="LysM domain"/>
    <property type="match status" value="1"/>
</dbReference>
<accession>A0ABT7NKC3</accession>
<evidence type="ECO:0000256" key="1">
    <source>
        <dbReference type="ARBA" id="ARBA00022529"/>
    </source>
</evidence>
<dbReference type="PROSITE" id="PS51257">
    <property type="entry name" value="PROKAR_LIPOPROTEIN"/>
    <property type="match status" value="1"/>
</dbReference>
<dbReference type="PROSITE" id="PS51782">
    <property type="entry name" value="LYSM"/>
    <property type="match status" value="1"/>
</dbReference>
<evidence type="ECO:0000256" key="4">
    <source>
        <dbReference type="ARBA" id="ARBA00032108"/>
    </source>
</evidence>
<dbReference type="CDD" id="cd00118">
    <property type="entry name" value="LysM"/>
    <property type="match status" value="1"/>
</dbReference>
<feature type="domain" description="LysM" evidence="7">
    <location>
        <begin position="237"/>
        <end position="280"/>
    </location>
</feature>
<evidence type="ECO:0000259" key="7">
    <source>
        <dbReference type="PROSITE" id="PS51782"/>
    </source>
</evidence>
<keyword evidence="9" id="KW-1185">Reference proteome</keyword>
<dbReference type="SMART" id="SM00047">
    <property type="entry name" value="LYZ2"/>
    <property type="match status" value="1"/>
</dbReference>
<dbReference type="PANTHER" id="PTHR33308">
    <property type="entry name" value="PEPTIDOGLYCAN HYDROLASE FLGJ"/>
    <property type="match status" value="1"/>
</dbReference>
<proteinExistence type="predicted"/>
<dbReference type="Gene3D" id="1.10.530.10">
    <property type="match status" value="1"/>
</dbReference>